<dbReference type="InterPro" id="IPR036282">
    <property type="entry name" value="Glutathione-S-Trfase_C_sf"/>
</dbReference>
<gene>
    <name evidence="3" type="ORF">SAMN05421751_10529</name>
</gene>
<dbReference type="EMBL" id="FNVD01000005">
    <property type="protein sequence ID" value="SEF79979.1"/>
    <property type="molecule type" value="Genomic_DNA"/>
</dbReference>
<dbReference type="Proteomes" id="UP000236742">
    <property type="component" value="Unassembled WGS sequence"/>
</dbReference>
<accession>A0A1H5UY24</accession>
<dbReference type="GO" id="GO:0016740">
    <property type="term" value="F:transferase activity"/>
    <property type="evidence" value="ECO:0007669"/>
    <property type="project" value="UniProtKB-KW"/>
</dbReference>
<dbReference type="Pfam" id="PF13409">
    <property type="entry name" value="GST_N_2"/>
    <property type="match status" value="1"/>
</dbReference>
<dbReference type="SFLD" id="SFLDG00358">
    <property type="entry name" value="Main_(cytGST)"/>
    <property type="match status" value="1"/>
</dbReference>
<name>A0A1H5UY24_9RHOB</name>
<dbReference type="InterPro" id="IPR004045">
    <property type="entry name" value="Glutathione_S-Trfase_N"/>
</dbReference>
<dbReference type="InterPro" id="IPR040079">
    <property type="entry name" value="Glutathione_S-Trfase"/>
</dbReference>
<feature type="domain" description="GST N-terminal" evidence="1">
    <location>
        <begin position="1"/>
        <end position="75"/>
    </location>
</feature>
<dbReference type="CDD" id="cd03046">
    <property type="entry name" value="GST_N_GTT1_like"/>
    <property type="match status" value="1"/>
</dbReference>
<dbReference type="PANTHER" id="PTHR44051">
    <property type="entry name" value="GLUTATHIONE S-TRANSFERASE-RELATED"/>
    <property type="match status" value="1"/>
</dbReference>
<feature type="domain" description="GST C-terminal" evidence="2">
    <location>
        <begin position="79"/>
        <end position="197"/>
    </location>
</feature>
<evidence type="ECO:0000259" key="1">
    <source>
        <dbReference type="PROSITE" id="PS50404"/>
    </source>
</evidence>
<dbReference type="Gene3D" id="1.20.1050.10">
    <property type="match status" value="1"/>
</dbReference>
<dbReference type="SUPFAM" id="SSF52833">
    <property type="entry name" value="Thioredoxin-like"/>
    <property type="match status" value="1"/>
</dbReference>
<evidence type="ECO:0000313" key="4">
    <source>
        <dbReference type="Proteomes" id="UP000236742"/>
    </source>
</evidence>
<dbReference type="SUPFAM" id="SSF47616">
    <property type="entry name" value="GST C-terminal domain-like"/>
    <property type="match status" value="1"/>
</dbReference>
<evidence type="ECO:0000259" key="2">
    <source>
        <dbReference type="PROSITE" id="PS50405"/>
    </source>
</evidence>
<reference evidence="4" key="1">
    <citation type="submission" date="2016-10" db="EMBL/GenBank/DDBJ databases">
        <authorList>
            <person name="Varghese N."/>
            <person name="Submissions S."/>
        </authorList>
    </citation>
    <scope>NUCLEOTIDE SEQUENCE [LARGE SCALE GENOMIC DNA]</scope>
    <source>
        <strain evidence="4">DSM 23413</strain>
    </source>
</reference>
<dbReference type="InterPro" id="IPR010987">
    <property type="entry name" value="Glutathione-S-Trfase_C-like"/>
</dbReference>
<dbReference type="RefSeq" id="WP_104007490.1">
    <property type="nucleotide sequence ID" value="NZ_FNVD01000005.1"/>
</dbReference>
<dbReference type="PROSITE" id="PS50405">
    <property type="entry name" value="GST_CTER"/>
    <property type="match status" value="1"/>
</dbReference>
<keyword evidence="3" id="KW-0808">Transferase</keyword>
<dbReference type="Gene3D" id="3.40.30.10">
    <property type="entry name" value="Glutaredoxin"/>
    <property type="match status" value="1"/>
</dbReference>
<dbReference type="PANTHER" id="PTHR44051:SF8">
    <property type="entry name" value="GLUTATHIONE S-TRANSFERASE GSTA"/>
    <property type="match status" value="1"/>
</dbReference>
<sequence length="197" mass="22005">MYKVYGKASNRGFRILWMLEEIGEPYELIEAGPHDPAVLAVNPSGKVPVLETDGAAIPDSTAILTFLADRHGKLTYPAGTIERARQDALTHCILDEIESLLWIGTRHKFTLPEERRVADLNPSLKWEFDRNIKGLAERFQGPFLMGDAMTIADIVLTHNLNWALGAKFPVESGALLDYSKRMRGREAFRRVAAMAKG</sequence>
<protein>
    <submittedName>
        <fullName evidence="3">Glutathione S-transferase</fullName>
    </submittedName>
</protein>
<dbReference type="OrthoDB" id="9810080at2"/>
<dbReference type="InterPro" id="IPR036249">
    <property type="entry name" value="Thioredoxin-like_sf"/>
</dbReference>
<proteinExistence type="predicted"/>
<dbReference type="SFLD" id="SFLDS00019">
    <property type="entry name" value="Glutathione_Transferase_(cytos"/>
    <property type="match status" value="1"/>
</dbReference>
<dbReference type="PROSITE" id="PS50404">
    <property type="entry name" value="GST_NTER"/>
    <property type="match status" value="1"/>
</dbReference>
<keyword evidence="4" id="KW-1185">Reference proteome</keyword>
<dbReference type="AlphaFoldDB" id="A0A1H5UY24"/>
<organism evidence="3 4">
    <name type="scientific">Jhaorihella thermophila</name>
    <dbReference type="NCBI Taxonomy" id="488547"/>
    <lineage>
        <taxon>Bacteria</taxon>
        <taxon>Pseudomonadati</taxon>
        <taxon>Pseudomonadota</taxon>
        <taxon>Alphaproteobacteria</taxon>
        <taxon>Rhodobacterales</taxon>
        <taxon>Paracoccaceae</taxon>
        <taxon>Jhaorihella</taxon>
    </lineage>
</organism>
<evidence type="ECO:0000313" key="3">
    <source>
        <dbReference type="EMBL" id="SEF79979.1"/>
    </source>
</evidence>